<dbReference type="Pfam" id="PF18565">
    <property type="entry name" value="Glyco_hydro2_C5"/>
    <property type="match status" value="1"/>
</dbReference>
<dbReference type="InterPro" id="IPR006101">
    <property type="entry name" value="Glyco_hydro_2"/>
</dbReference>
<feature type="domain" description="DUF4982" evidence="8">
    <location>
        <begin position="635"/>
        <end position="691"/>
    </location>
</feature>
<dbReference type="GO" id="GO:0005975">
    <property type="term" value="P:carbohydrate metabolic process"/>
    <property type="evidence" value="ECO:0007669"/>
    <property type="project" value="InterPro"/>
</dbReference>
<proteinExistence type="inferred from homology"/>
<dbReference type="Pfam" id="PF00703">
    <property type="entry name" value="Glyco_hydro_2"/>
    <property type="match status" value="1"/>
</dbReference>
<keyword evidence="3" id="KW-0326">Glycosidase</keyword>
<dbReference type="EMBL" id="PVUB01000001">
    <property type="protein sequence ID" value="PRZ28143.1"/>
    <property type="molecule type" value="Genomic_DNA"/>
</dbReference>
<evidence type="ECO:0000256" key="3">
    <source>
        <dbReference type="ARBA" id="ARBA00023295"/>
    </source>
</evidence>
<dbReference type="Proteomes" id="UP000184384">
    <property type="component" value="Unassembled WGS sequence"/>
</dbReference>
<dbReference type="OrthoDB" id="9801077at2"/>
<comment type="similarity">
    <text evidence="1">Belongs to the glycosyl hydrolase 2 family.</text>
</comment>
<evidence type="ECO:0000313" key="10">
    <source>
        <dbReference type="EMBL" id="PRZ28143.1"/>
    </source>
</evidence>
<dbReference type="InterPro" id="IPR051913">
    <property type="entry name" value="GH2_Domain-Containing"/>
</dbReference>
<dbReference type="NCBIfam" id="NF041462">
    <property type="entry name" value="GalA"/>
    <property type="match status" value="1"/>
</dbReference>
<dbReference type="Gene3D" id="3.20.20.80">
    <property type="entry name" value="Glycosidases"/>
    <property type="match status" value="1"/>
</dbReference>
<evidence type="ECO:0000256" key="1">
    <source>
        <dbReference type="ARBA" id="ARBA00007401"/>
    </source>
</evidence>
<feature type="domain" description="Glycoside hydrolase family 2" evidence="9">
    <location>
        <begin position="704"/>
        <end position="809"/>
    </location>
</feature>
<dbReference type="InterPro" id="IPR036156">
    <property type="entry name" value="Beta-gal/glucu_dom_sf"/>
</dbReference>
<dbReference type="InterPro" id="IPR048230">
    <property type="entry name" value="GalA-like"/>
</dbReference>
<dbReference type="InterPro" id="IPR006102">
    <property type="entry name" value="Ig-like_GH2"/>
</dbReference>
<accession>A0A1M5IXH4</accession>
<dbReference type="GO" id="GO:0004553">
    <property type="term" value="F:hydrolase activity, hydrolyzing O-glycosyl compounds"/>
    <property type="evidence" value="ECO:0007669"/>
    <property type="project" value="InterPro"/>
</dbReference>
<evidence type="ECO:0000259" key="6">
    <source>
        <dbReference type="Pfam" id="PF02836"/>
    </source>
</evidence>
<protein>
    <submittedName>
        <fullName evidence="11">Beta-galactosidase</fullName>
    </submittedName>
</protein>
<dbReference type="PANTHER" id="PTHR42732">
    <property type="entry name" value="BETA-GALACTOSIDASE"/>
    <property type="match status" value="1"/>
</dbReference>
<dbReference type="InterPro" id="IPR023232">
    <property type="entry name" value="Glyco_hydro_2_AS"/>
</dbReference>
<reference evidence="12" key="1">
    <citation type="submission" date="2016-11" db="EMBL/GenBank/DDBJ databases">
        <authorList>
            <person name="Varghese N."/>
            <person name="Submissions S."/>
        </authorList>
    </citation>
    <scope>NUCLEOTIDE SEQUENCE [LARGE SCALE GENOMIC DNA]</scope>
    <source>
        <strain evidence="12">DSM 19729</strain>
    </source>
</reference>
<feature type="domain" description="Glycoside hydrolase family 2 catalytic" evidence="6">
    <location>
        <begin position="422"/>
        <end position="535"/>
    </location>
</feature>
<feature type="domain" description="Glycoside hydrolase family 2 immunoglobulin-like beta-sandwich" evidence="5">
    <location>
        <begin position="223"/>
        <end position="333"/>
    </location>
</feature>
<feature type="domain" description="Glycoside hydrolase family 2 catalytic" evidence="6">
    <location>
        <begin position="343"/>
        <end position="421"/>
    </location>
</feature>
<name>A0A1M5IXH4_9FLAO</name>
<dbReference type="AlphaFoldDB" id="A0A1M5IXH4"/>
<dbReference type="SUPFAM" id="SSF49303">
    <property type="entry name" value="beta-Galactosidase/glucuronidase domain"/>
    <property type="match status" value="1"/>
</dbReference>
<dbReference type="SUPFAM" id="SSF49785">
    <property type="entry name" value="Galactose-binding domain-like"/>
    <property type="match status" value="1"/>
</dbReference>
<gene>
    <name evidence="10" type="ORF">BC624_101433</name>
    <name evidence="11" type="ORF">SAMN05443373_101433</name>
</gene>
<organism evidence="11 12">
    <name type="scientific">Flavobacterium granuli</name>
    <dbReference type="NCBI Taxonomy" id="280093"/>
    <lineage>
        <taxon>Bacteria</taxon>
        <taxon>Pseudomonadati</taxon>
        <taxon>Bacteroidota</taxon>
        <taxon>Flavobacteriia</taxon>
        <taxon>Flavobacteriales</taxon>
        <taxon>Flavobacteriaceae</taxon>
        <taxon>Flavobacterium</taxon>
    </lineage>
</organism>
<feature type="domain" description="Glycosyl hydrolases family 2 sugar binding" evidence="7">
    <location>
        <begin position="41"/>
        <end position="217"/>
    </location>
</feature>
<feature type="chain" id="PRO_5009911216" evidence="4">
    <location>
        <begin position="27"/>
        <end position="815"/>
    </location>
</feature>
<dbReference type="InterPro" id="IPR006104">
    <property type="entry name" value="Glyco_hydro_2_N"/>
</dbReference>
<reference evidence="11" key="2">
    <citation type="submission" date="2016-11" db="EMBL/GenBank/DDBJ databases">
        <authorList>
            <person name="Jaros S."/>
            <person name="Januszkiewicz K."/>
            <person name="Wedrychowicz H."/>
        </authorList>
    </citation>
    <scope>NUCLEOTIDE SEQUENCE [LARGE SCALE GENOMIC DNA]</scope>
    <source>
        <strain evidence="11">DSM 19729</strain>
    </source>
</reference>
<reference evidence="10 13" key="3">
    <citation type="submission" date="2018-03" db="EMBL/GenBank/DDBJ databases">
        <title>Genomic Encyclopedia of Archaeal and Bacterial Type Strains, Phase II (KMG-II): from individual species to whole genera.</title>
        <authorList>
            <person name="Goeker M."/>
        </authorList>
    </citation>
    <scope>NUCLEOTIDE SEQUENCE [LARGE SCALE GENOMIC DNA]</scope>
    <source>
        <strain evidence="10 13">DSM 17797</strain>
    </source>
</reference>
<keyword evidence="4" id="KW-0732">Signal</keyword>
<evidence type="ECO:0000313" key="11">
    <source>
        <dbReference type="EMBL" id="SHG32825.1"/>
    </source>
</evidence>
<dbReference type="Pfam" id="PF02836">
    <property type="entry name" value="Glyco_hydro_2_C"/>
    <property type="match status" value="2"/>
</dbReference>
<evidence type="ECO:0000259" key="9">
    <source>
        <dbReference type="Pfam" id="PF18565"/>
    </source>
</evidence>
<sequence length="815" mass="92377">MMISFKKGYGLLFFISILLLSFQNTEAQKNGAITTARQTESLNKNWKFHLGSANNPEKDFSYGIVRNFTIAGGGGGAVTPKFDDSKWRTVNVPHDWAVELPFEYHKHFDVQSHGYRPVGGFYPENSVGWYRKKFSVEKEKEGQRFVLRFEGVYRDFKLWVNNNYIGGNFGGYTESSFDITDFIEFDKENLIVLRVDATQYEGWFYEGAGIYRNVALETFTPVHIPEYGVYVYAKVEKSQAKVVAQTTVKNQEGKIAECTVSSYVMDAKGTQVTPTRTEKLKIKNNETQQVEQNFSIKNPLLWGLNTPNLYRLVSIVKKDGKIIDNIETEFGVRTFDYNATTGFSLNGESMKIKGMCVHQDHAGVGSAVPDALVYYRIKLLKEMGVNAYRCSHNPPSKSVLEACDKLGMMVMDEIRVIGTGKENLDQFERLVKRDRNHASIMLWSLGNEETGVQNTDLGRRMAHTLVQRQKELDPSRLSTYGGNNGINFKGINQEMDVRGFNYHIKELDDYHKEHPTQPIVFSEVSSMVSSRGMYAKDSIKGYLPDYDLNKPGWGQRAEEWWKFTVDRPWLMGGFVWTGFDYRGEPTPFTWPNVNSHFGIMDVCGFPKNTYYYYQSWWTDKDVIKIYPHWNGHKAGDKVNVWCNTNADEVELFLNGKSLGKKTMPRNSHLEWDVIYEPGKLEAVGLKNGKTIRTAVETTSAPYQLVLTPDRQAINADGNDVSVINVTVLDKQGREIPDAMNLIQFQLKGNATILGVGNGDPSSHEADKCMDGNWKRSLFNGKCQIILQSMEQAGEFTLTATAEGVQAAAVSIIMKK</sequence>
<dbReference type="SUPFAM" id="SSF51445">
    <property type="entry name" value="(Trans)glycosidases"/>
    <property type="match status" value="1"/>
</dbReference>
<evidence type="ECO:0000256" key="4">
    <source>
        <dbReference type="SAM" id="SignalP"/>
    </source>
</evidence>
<dbReference type="PRINTS" id="PR00132">
    <property type="entry name" value="GLHYDRLASE2"/>
</dbReference>
<keyword evidence="13" id="KW-1185">Reference proteome</keyword>
<dbReference type="InterPro" id="IPR040605">
    <property type="entry name" value="Glyco_hydro2_dom5"/>
</dbReference>
<evidence type="ECO:0000259" key="8">
    <source>
        <dbReference type="Pfam" id="PF16355"/>
    </source>
</evidence>
<dbReference type="Gene3D" id="2.60.40.10">
    <property type="entry name" value="Immunoglobulins"/>
    <property type="match status" value="3"/>
</dbReference>
<evidence type="ECO:0000259" key="7">
    <source>
        <dbReference type="Pfam" id="PF02837"/>
    </source>
</evidence>
<feature type="signal peptide" evidence="4">
    <location>
        <begin position="1"/>
        <end position="26"/>
    </location>
</feature>
<dbReference type="InterPro" id="IPR006103">
    <property type="entry name" value="Glyco_hydro_2_cat"/>
</dbReference>
<dbReference type="Gene3D" id="2.60.120.260">
    <property type="entry name" value="Galactose-binding domain-like"/>
    <property type="match status" value="1"/>
</dbReference>
<dbReference type="InterPro" id="IPR017853">
    <property type="entry name" value="GH"/>
</dbReference>
<dbReference type="InterPro" id="IPR013783">
    <property type="entry name" value="Ig-like_fold"/>
</dbReference>
<dbReference type="EMBL" id="FQWO01000001">
    <property type="protein sequence ID" value="SHG32825.1"/>
    <property type="molecule type" value="Genomic_DNA"/>
</dbReference>
<evidence type="ECO:0000256" key="2">
    <source>
        <dbReference type="ARBA" id="ARBA00022801"/>
    </source>
</evidence>
<dbReference type="PROSITE" id="PS00608">
    <property type="entry name" value="GLYCOSYL_HYDROL_F2_2"/>
    <property type="match status" value="1"/>
</dbReference>
<evidence type="ECO:0000259" key="5">
    <source>
        <dbReference type="Pfam" id="PF00703"/>
    </source>
</evidence>
<dbReference type="InterPro" id="IPR032311">
    <property type="entry name" value="DUF4982"/>
</dbReference>
<evidence type="ECO:0000313" key="12">
    <source>
        <dbReference type="Proteomes" id="UP000184384"/>
    </source>
</evidence>
<dbReference type="Pfam" id="PF16355">
    <property type="entry name" value="DUF4982"/>
    <property type="match status" value="1"/>
</dbReference>
<dbReference type="PANTHER" id="PTHR42732:SF1">
    <property type="entry name" value="BETA-MANNOSIDASE"/>
    <property type="match status" value="1"/>
</dbReference>
<keyword evidence="2" id="KW-0378">Hydrolase</keyword>
<dbReference type="STRING" id="280093.SAMN05443373_101433"/>
<dbReference type="Proteomes" id="UP000237771">
    <property type="component" value="Unassembled WGS sequence"/>
</dbReference>
<dbReference type="InterPro" id="IPR008979">
    <property type="entry name" value="Galactose-bd-like_sf"/>
</dbReference>
<dbReference type="Pfam" id="PF02837">
    <property type="entry name" value="Glyco_hydro_2_N"/>
    <property type="match status" value="1"/>
</dbReference>
<dbReference type="RefSeq" id="WP_084089381.1">
    <property type="nucleotide sequence ID" value="NZ_FQWO01000001.1"/>
</dbReference>
<evidence type="ECO:0000313" key="13">
    <source>
        <dbReference type="Proteomes" id="UP000237771"/>
    </source>
</evidence>